<gene>
    <name evidence="2" type="ORF">DWW32_02595</name>
</gene>
<reference evidence="2 3" key="1">
    <citation type="submission" date="2018-08" db="EMBL/GenBank/DDBJ databases">
        <title>A genome reference for cultivated species of the human gut microbiota.</title>
        <authorList>
            <person name="Zou Y."/>
            <person name="Xue W."/>
            <person name="Luo G."/>
        </authorList>
    </citation>
    <scope>NUCLEOTIDE SEQUENCE [LARGE SCALE GENOMIC DNA]</scope>
    <source>
        <strain evidence="2 3">AF15-20</strain>
    </source>
</reference>
<dbReference type="EMBL" id="QRYQ01000003">
    <property type="protein sequence ID" value="RGU93236.1"/>
    <property type="molecule type" value="Genomic_DNA"/>
</dbReference>
<keyword evidence="1" id="KW-0472">Membrane</keyword>
<feature type="transmembrane region" description="Helical" evidence="1">
    <location>
        <begin position="659"/>
        <end position="677"/>
    </location>
</feature>
<keyword evidence="1" id="KW-0812">Transmembrane</keyword>
<feature type="transmembrane region" description="Helical" evidence="1">
    <location>
        <begin position="275"/>
        <end position="301"/>
    </location>
</feature>
<feature type="transmembrane region" description="Helical" evidence="1">
    <location>
        <begin position="200"/>
        <end position="224"/>
    </location>
</feature>
<name>A0A395WE09_9FIRM</name>
<sequence length="717" mass="82471">MKKSMAILLSIVSILTSVAFGFYMKTQDIEFFNTIEMKSNAYKIYVKNSSVAYDEFLQELKSIHSQYGATIIKTDRIYEDGKEIIYKSGVYTKDFFEGLPVKLESGRLPTTSNEWLASIDTKQENQVGTISDLFNDTPLVIMPLSDFYNSKSTDINGEYTIISSNKNKEDILNALSLFLNESKNELVSADYRVAFGEGTIYFLTIILSAILLIIFCLMCVFYPISRLKEISVYKLNGYKAFDIWKKLNKDVLIAPIIIFIASIPIQKIAFPTMDLFYFIKLSCVQLILFVGAIGLSFLTLITVKRYSISNMLKNFFDFRISLYISYIIKFAIFVGLVFTIPQLSSEVSRMIKEMQVKEAYQAQEDYVTLASFQLTGDGMQSFMNGTSQFNENLTNMFMDLTKSAKAGFVQSFWYHTEGLGLFSSEIKMPNDVDTDTEFGYMLLNDNYYDRLQFDSSVSKEELFDQDSLVIFAPESMKQKEATLKYFGQTQIYSADSNIKMSADDVCVKYYKDNRKQIFSESLQLANEDHAFFTNPVFVCLNDKYLKVFSGYLTTQAISNPVRIYDSNENKRAINEGIKKYGLELNNLQFKNVLMSGYKEQIQISQSSSIVWVAILLLVICISILSSYYILLTILISRKKEIFVKKILGYSLFNRYKNEFIYFIMIYIFGLVQIMILSRSFTSMAIYVLLVLLDILIIFRMIYVKETKQLSTMLKGEE</sequence>
<proteinExistence type="predicted"/>
<organism evidence="2 3">
    <name type="scientific">Holdemanella biformis</name>
    <dbReference type="NCBI Taxonomy" id="1735"/>
    <lineage>
        <taxon>Bacteria</taxon>
        <taxon>Bacillati</taxon>
        <taxon>Bacillota</taxon>
        <taxon>Erysipelotrichia</taxon>
        <taxon>Erysipelotrichales</taxon>
        <taxon>Erysipelotrichaceae</taxon>
        <taxon>Holdemanella</taxon>
    </lineage>
</organism>
<feature type="transmembrane region" description="Helical" evidence="1">
    <location>
        <begin position="251"/>
        <end position="269"/>
    </location>
</feature>
<dbReference type="Proteomes" id="UP000265489">
    <property type="component" value="Unassembled WGS sequence"/>
</dbReference>
<accession>A0A395WE09</accession>
<dbReference type="GeneID" id="66579028"/>
<feature type="transmembrane region" description="Helical" evidence="1">
    <location>
        <begin position="609"/>
        <end position="635"/>
    </location>
</feature>
<dbReference type="RefSeq" id="WP_118324659.1">
    <property type="nucleotide sequence ID" value="NZ_CAUEVG010000036.1"/>
</dbReference>
<feature type="transmembrane region" description="Helical" evidence="1">
    <location>
        <begin position="322"/>
        <end position="340"/>
    </location>
</feature>
<evidence type="ECO:0000313" key="2">
    <source>
        <dbReference type="EMBL" id="RGU93236.1"/>
    </source>
</evidence>
<evidence type="ECO:0000313" key="3">
    <source>
        <dbReference type="Proteomes" id="UP000265489"/>
    </source>
</evidence>
<dbReference type="AlphaFoldDB" id="A0A395WE09"/>
<protein>
    <submittedName>
        <fullName evidence="2">DUF1430 domain-containing protein</fullName>
    </submittedName>
</protein>
<feature type="transmembrane region" description="Helical" evidence="1">
    <location>
        <begin position="683"/>
        <end position="702"/>
    </location>
</feature>
<comment type="caution">
    <text evidence="2">The sequence shown here is derived from an EMBL/GenBank/DDBJ whole genome shotgun (WGS) entry which is preliminary data.</text>
</comment>
<keyword evidence="1" id="KW-1133">Transmembrane helix</keyword>
<evidence type="ECO:0000256" key="1">
    <source>
        <dbReference type="SAM" id="Phobius"/>
    </source>
</evidence>